<organism evidence="4">
    <name type="scientific">Laccaria bicolor (strain S238N-H82 / ATCC MYA-4686)</name>
    <name type="common">Bicoloured deceiver</name>
    <name type="synonym">Laccaria laccata var. bicolor</name>
    <dbReference type="NCBI Taxonomy" id="486041"/>
    <lineage>
        <taxon>Eukaryota</taxon>
        <taxon>Fungi</taxon>
        <taxon>Dikarya</taxon>
        <taxon>Basidiomycota</taxon>
        <taxon>Agaricomycotina</taxon>
        <taxon>Agaricomycetes</taxon>
        <taxon>Agaricomycetidae</taxon>
        <taxon>Agaricales</taxon>
        <taxon>Agaricineae</taxon>
        <taxon>Hydnangiaceae</taxon>
        <taxon>Laccaria</taxon>
    </lineage>
</organism>
<evidence type="ECO:0000256" key="2">
    <source>
        <dbReference type="SAM" id="MobiDB-lite"/>
    </source>
</evidence>
<dbReference type="STRING" id="486041.B0DHE0"/>
<gene>
    <name evidence="3" type="ORF">LACBIDRAFT_329210</name>
</gene>
<evidence type="ECO:0000313" key="4">
    <source>
        <dbReference type="Proteomes" id="UP000001194"/>
    </source>
</evidence>
<dbReference type="CDD" id="cd09870">
    <property type="entry name" value="PIN_YEN1"/>
    <property type="match status" value="1"/>
</dbReference>
<dbReference type="InterPro" id="IPR013762">
    <property type="entry name" value="Integrase-like_cat_sf"/>
</dbReference>
<dbReference type="InParanoid" id="B0DHE0"/>
<evidence type="ECO:0000256" key="1">
    <source>
        <dbReference type="ARBA" id="ARBA00023172"/>
    </source>
</evidence>
<feature type="compositionally biased region" description="Polar residues" evidence="2">
    <location>
        <begin position="357"/>
        <end position="376"/>
    </location>
</feature>
<feature type="compositionally biased region" description="Basic residues" evidence="2">
    <location>
        <begin position="478"/>
        <end position="493"/>
    </location>
</feature>
<dbReference type="Gene3D" id="3.40.50.1010">
    <property type="entry name" value="5'-nuclease"/>
    <property type="match status" value="1"/>
</dbReference>
<dbReference type="InterPro" id="IPR011010">
    <property type="entry name" value="DNA_brk_join_enz"/>
</dbReference>
<feature type="region of interest" description="Disordered" evidence="2">
    <location>
        <begin position="462"/>
        <end position="499"/>
    </location>
</feature>
<proteinExistence type="predicted"/>
<dbReference type="AlphaFoldDB" id="B0DHE0"/>
<feature type="region of interest" description="Disordered" evidence="2">
    <location>
        <begin position="357"/>
        <end position="390"/>
    </location>
</feature>
<keyword evidence="4" id="KW-1185">Reference proteome</keyword>
<keyword evidence="1" id="KW-0233">DNA recombination</keyword>
<dbReference type="Gene3D" id="1.10.443.10">
    <property type="entry name" value="Intergrase catalytic core"/>
    <property type="match status" value="1"/>
</dbReference>
<sequence>MGIHNVWKKLDSVRRLVSLLELAVREGFLRNARNTRSLVVGIDASADEQDSVWIVECQAVFYVQGLHTQAGENPELRTLFFHLAHLLRYPITVIFVFDGPERPDYKRRTVVKKKEHWVIKHFSEIIQDFRYKFHQVPENFPDPHIVYLYANPVTSWSRRGIGPNLGDLSPQFPDTEKLAFHRERLFGWGTAIIDKFYSHVWPGYCIRTFSQLHNFSGEKSVLSPSSIRHVCKQDTKFKSESAFESYLVEVWLLPLPITALSGARQALEDENALVKGGSIISINVWVLGPILHSAVPAIVDKFLHEAPPRNKKANIHTAPYKPVYADSLFYGPSPFVFFLQILPSSINVQPVMEIGSTSSTTAQSNDQAQASTSHSAARQPHEIIEIDSADEDNEDYNYYRHSRSNGRGSTTTFLALPTSPIELTDADESDAMSISCSDEELILPPGVAGTHVDLTLSSGEEGIGLDKATMPAPSNPAKARKGKSSKRAPKSKTKTPLSANDYACLQKASVEKKKQYGKSENTNNNYGGQVKRGQEFVARFSVEQAEAEKRWQEDGDEVLSGDDDEDEIQDDGPAKLDPDFHKAFDGPPIECTPLAISMFMTHKCFTENRKASTAISIHTAFTRYYDQMANDMYRGCWHFNDARQRWEGNPTRSAEVEDMLDACKNKDGEGERNHSRAMSLADMQALFAHSQKTCPSNLEITDQQTLALKASHLFNLAFASFSWLIWTRVNEAAGLQAKHVDFAPPPRPGKPHLPYVKFNLRNRHTYNVYPQPNNPAIDLYTHIWKWKEFYETRLLGRKLQPDEFIFPSFGVNGLVAHPHVPITSDLIQKRINEWTAAAGIRGAGHFTTHCFRRGGAQYRFMFALIGQRWTLARIRWWGGWAIGEHFAEQRRMWEEMRTLISERPQVMPVTQSMPAPLPAPTSWGGFTNHGSQPCSYVSHSIYPTVGSGHGAVVPLQGSLLMNAMTNGSGSPVPVEPSVVVPEISRKMGATAWKQVVHDWEHPDPGRNHHTALEHWKQEWHASSRQSQLCGQRRTIALEFIEE</sequence>
<reference evidence="3 4" key="1">
    <citation type="journal article" date="2008" name="Nature">
        <title>The genome of Laccaria bicolor provides insights into mycorrhizal symbiosis.</title>
        <authorList>
            <person name="Martin F."/>
            <person name="Aerts A."/>
            <person name="Ahren D."/>
            <person name="Brun A."/>
            <person name="Danchin E.G.J."/>
            <person name="Duchaussoy F."/>
            <person name="Gibon J."/>
            <person name="Kohler A."/>
            <person name="Lindquist E."/>
            <person name="Pereda V."/>
            <person name="Salamov A."/>
            <person name="Shapiro H.J."/>
            <person name="Wuyts J."/>
            <person name="Blaudez D."/>
            <person name="Buee M."/>
            <person name="Brokstein P."/>
            <person name="Canbaeck B."/>
            <person name="Cohen D."/>
            <person name="Courty P.E."/>
            <person name="Coutinho P.M."/>
            <person name="Delaruelle C."/>
            <person name="Detter J.C."/>
            <person name="Deveau A."/>
            <person name="DiFazio S."/>
            <person name="Duplessis S."/>
            <person name="Fraissinet-Tachet L."/>
            <person name="Lucic E."/>
            <person name="Frey-Klett P."/>
            <person name="Fourrey C."/>
            <person name="Feussner I."/>
            <person name="Gay G."/>
            <person name="Grimwood J."/>
            <person name="Hoegger P.J."/>
            <person name="Jain P."/>
            <person name="Kilaru S."/>
            <person name="Labbe J."/>
            <person name="Lin Y.C."/>
            <person name="Legue V."/>
            <person name="Le Tacon F."/>
            <person name="Marmeisse R."/>
            <person name="Melayah D."/>
            <person name="Montanini B."/>
            <person name="Muratet M."/>
            <person name="Nehls U."/>
            <person name="Niculita-Hirzel H."/>
            <person name="Oudot-Le Secq M.P."/>
            <person name="Peter M."/>
            <person name="Quesneville H."/>
            <person name="Rajashekar B."/>
            <person name="Reich M."/>
            <person name="Rouhier N."/>
            <person name="Schmutz J."/>
            <person name="Yin T."/>
            <person name="Chalot M."/>
            <person name="Henrissat B."/>
            <person name="Kuees U."/>
            <person name="Lucas S."/>
            <person name="Van de Peer Y."/>
            <person name="Podila G.K."/>
            <person name="Polle A."/>
            <person name="Pukkila P.J."/>
            <person name="Richardson P.M."/>
            <person name="Rouze P."/>
            <person name="Sanders I.R."/>
            <person name="Stajich J.E."/>
            <person name="Tunlid A."/>
            <person name="Tuskan G."/>
            <person name="Grigoriev I.V."/>
        </authorList>
    </citation>
    <scope>NUCLEOTIDE SEQUENCE [LARGE SCALE GENOMIC DNA]</scope>
    <source>
        <strain evidence="4">S238N-H82 / ATCC MYA-4686</strain>
    </source>
</reference>
<dbReference type="GO" id="GO:0006310">
    <property type="term" value="P:DNA recombination"/>
    <property type="evidence" value="ECO:0007669"/>
    <property type="project" value="UniProtKB-KW"/>
</dbReference>
<dbReference type="SUPFAM" id="SSF88723">
    <property type="entry name" value="PIN domain-like"/>
    <property type="match status" value="1"/>
</dbReference>
<feature type="compositionally biased region" description="Acidic residues" evidence="2">
    <location>
        <begin position="554"/>
        <end position="570"/>
    </location>
</feature>
<dbReference type="EMBL" id="DS547110">
    <property type="protein sequence ID" value="EDR06091.1"/>
    <property type="molecule type" value="Genomic_DNA"/>
</dbReference>
<dbReference type="SUPFAM" id="SSF56349">
    <property type="entry name" value="DNA breaking-rejoining enzymes"/>
    <property type="match status" value="1"/>
</dbReference>
<dbReference type="GO" id="GO:0017108">
    <property type="term" value="F:5'-flap endonuclease activity"/>
    <property type="evidence" value="ECO:0007669"/>
    <property type="project" value="TreeGrafter"/>
</dbReference>
<dbReference type="GO" id="GO:0003677">
    <property type="term" value="F:DNA binding"/>
    <property type="evidence" value="ECO:0007669"/>
    <property type="project" value="InterPro"/>
</dbReference>
<dbReference type="OrthoDB" id="164951at2759"/>
<dbReference type="PANTHER" id="PTHR11081">
    <property type="entry name" value="FLAP ENDONUCLEASE FAMILY MEMBER"/>
    <property type="match status" value="1"/>
</dbReference>
<evidence type="ECO:0000313" key="3">
    <source>
        <dbReference type="EMBL" id="EDR06091.1"/>
    </source>
</evidence>
<dbReference type="InterPro" id="IPR006084">
    <property type="entry name" value="XPG/Rad2"/>
</dbReference>
<dbReference type="GO" id="GO:0015074">
    <property type="term" value="P:DNA integration"/>
    <property type="evidence" value="ECO:0007669"/>
    <property type="project" value="InterPro"/>
</dbReference>
<dbReference type="KEGG" id="lbc:LACBIDRAFT_329210"/>
<feature type="region of interest" description="Disordered" evidence="2">
    <location>
        <begin position="546"/>
        <end position="571"/>
    </location>
</feature>
<dbReference type="GeneID" id="6078880"/>
<name>B0DHE0_LACBS</name>
<accession>B0DHE0</accession>
<dbReference type="HOGENOM" id="CLU_292404_0_0_1"/>
<dbReference type="InterPro" id="IPR029060">
    <property type="entry name" value="PIN-like_dom_sf"/>
</dbReference>
<dbReference type="Proteomes" id="UP000001194">
    <property type="component" value="Unassembled WGS sequence"/>
</dbReference>
<dbReference type="RefSeq" id="XP_001883379.1">
    <property type="nucleotide sequence ID" value="XM_001883344.1"/>
</dbReference>
<dbReference type="PANTHER" id="PTHR11081:SF59">
    <property type="entry name" value="FI23547P1"/>
    <property type="match status" value="1"/>
</dbReference>
<protein>
    <submittedName>
        <fullName evidence="3">Predicted protein</fullName>
    </submittedName>
</protein>